<dbReference type="Pfam" id="PF01636">
    <property type="entry name" value="APH"/>
    <property type="match status" value="1"/>
</dbReference>
<feature type="domain" description="Aminoglycoside phosphotransferase" evidence="1">
    <location>
        <begin position="142"/>
        <end position="209"/>
    </location>
</feature>
<comment type="caution">
    <text evidence="2">The sequence shown here is derived from an EMBL/GenBank/DDBJ whole genome shotgun (WGS) entry which is preliminary data.</text>
</comment>
<sequence>MDINKKIQAASHSGASLKVMKKNEKFIVQKTVYESIARNKLAVEKQQRFTKLLTSSYEILSIPIDFIDEKPEKLVIKMPYIEGVGGDSMPNKGTRITANNIKVALNSYLIDALAKSEVKTISSTIVLNKIQEIEKNTRHNIHLFPSLNYIISQLKECCLKDLTLPMGPCHGDLTLSNMKVTQENKLYIFDFLDSFIESPLQDAAKIIQDMIYGWSFRKEKSSLRLKGQLFCKKAYPNFIDTLIQLYPREMKVLEIMTLLRIAPYIDESDSVTINWFNKSLCKSLKRLEG</sequence>
<accession>A0ABQ6E5B8</accession>
<evidence type="ECO:0000313" key="3">
    <source>
        <dbReference type="Proteomes" id="UP001157353"/>
    </source>
</evidence>
<dbReference type="RefSeq" id="WP_284205721.1">
    <property type="nucleotide sequence ID" value="NZ_BSPQ01000026.1"/>
</dbReference>
<name>A0ABQ6E5B8_9GAMM</name>
<dbReference type="InterPro" id="IPR002575">
    <property type="entry name" value="Aminoglycoside_PTrfase"/>
</dbReference>
<evidence type="ECO:0000313" key="2">
    <source>
        <dbReference type="EMBL" id="GLS92613.1"/>
    </source>
</evidence>
<keyword evidence="3" id="KW-1185">Reference proteome</keyword>
<protein>
    <recommendedName>
        <fullName evidence="1">Aminoglycoside phosphotransferase domain-containing protein</fullName>
    </recommendedName>
</protein>
<reference evidence="3" key="1">
    <citation type="journal article" date="2019" name="Int. J. Syst. Evol. Microbiol.">
        <title>The Global Catalogue of Microorganisms (GCM) 10K type strain sequencing project: providing services to taxonomists for standard genome sequencing and annotation.</title>
        <authorList>
            <consortium name="The Broad Institute Genomics Platform"/>
            <consortium name="The Broad Institute Genome Sequencing Center for Infectious Disease"/>
            <person name="Wu L."/>
            <person name="Ma J."/>
        </authorList>
    </citation>
    <scope>NUCLEOTIDE SEQUENCE [LARGE SCALE GENOMIC DNA]</scope>
    <source>
        <strain evidence="3">NBRC 103166</strain>
    </source>
</reference>
<evidence type="ECO:0000259" key="1">
    <source>
        <dbReference type="Pfam" id="PF01636"/>
    </source>
</evidence>
<dbReference type="InterPro" id="IPR011009">
    <property type="entry name" value="Kinase-like_dom_sf"/>
</dbReference>
<dbReference type="SUPFAM" id="SSF56112">
    <property type="entry name" value="Protein kinase-like (PK-like)"/>
    <property type="match status" value="1"/>
</dbReference>
<dbReference type="EMBL" id="BSPQ01000026">
    <property type="protein sequence ID" value="GLS92613.1"/>
    <property type="molecule type" value="Genomic_DNA"/>
</dbReference>
<dbReference type="Proteomes" id="UP001157353">
    <property type="component" value="Unassembled WGS sequence"/>
</dbReference>
<organism evidence="2 3">
    <name type="scientific">Psychromonas marina</name>
    <dbReference type="NCBI Taxonomy" id="88364"/>
    <lineage>
        <taxon>Bacteria</taxon>
        <taxon>Pseudomonadati</taxon>
        <taxon>Pseudomonadota</taxon>
        <taxon>Gammaproteobacteria</taxon>
        <taxon>Alteromonadales</taxon>
        <taxon>Psychromonadaceae</taxon>
        <taxon>Psychromonas</taxon>
    </lineage>
</organism>
<proteinExistence type="predicted"/>
<gene>
    <name evidence="2" type="ORF">GCM10007916_36850</name>
</gene>
<dbReference type="Gene3D" id="3.90.1200.10">
    <property type="match status" value="1"/>
</dbReference>